<evidence type="ECO:0000256" key="3">
    <source>
        <dbReference type="ARBA" id="ARBA00022448"/>
    </source>
</evidence>
<proteinExistence type="inferred from homology"/>
<keyword evidence="10" id="KW-0408">Iron</keyword>
<dbReference type="InterPro" id="IPR011577">
    <property type="entry name" value="Cyt_b561_bac/Ni-Hgenase"/>
</dbReference>
<keyword evidence="11 13" id="KW-0472">Membrane</keyword>
<feature type="transmembrane region" description="Helical" evidence="13">
    <location>
        <begin position="86"/>
        <end position="110"/>
    </location>
</feature>
<dbReference type="GO" id="GO:0009055">
    <property type="term" value="F:electron transfer activity"/>
    <property type="evidence" value="ECO:0007669"/>
    <property type="project" value="InterPro"/>
</dbReference>
<dbReference type="GO" id="GO:0005886">
    <property type="term" value="C:plasma membrane"/>
    <property type="evidence" value="ECO:0007669"/>
    <property type="project" value="UniProtKB-SubCell"/>
</dbReference>
<protein>
    <submittedName>
        <fullName evidence="15">Cytochrome b561 family protein</fullName>
    </submittedName>
</protein>
<evidence type="ECO:0000256" key="9">
    <source>
        <dbReference type="ARBA" id="ARBA00022989"/>
    </source>
</evidence>
<comment type="cofactor">
    <cofactor evidence="1">
        <name>heme b</name>
        <dbReference type="ChEBI" id="CHEBI:60344"/>
    </cofactor>
</comment>
<keyword evidence="9 13" id="KW-1133">Transmembrane helix</keyword>
<dbReference type="InterPro" id="IPR016174">
    <property type="entry name" value="Di-haem_cyt_TM"/>
</dbReference>
<gene>
    <name evidence="15" type="ORF">RED65_02228</name>
</gene>
<evidence type="ECO:0000256" key="4">
    <source>
        <dbReference type="ARBA" id="ARBA00022475"/>
    </source>
</evidence>
<feature type="transmembrane region" description="Helical" evidence="13">
    <location>
        <begin position="46"/>
        <end position="65"/>
    </location>
</feature>
<feature type="domain" description="Cytochrome b561 bacterial/Ni-hydrogenase" evidence="14">
    <location>
        <begin position="5"/>
        <end position="172"/>
    </location>
</feature>
<evidence type="ECO:0000256" key="5">
    <source>
        <dbReference type="ARBA" id="ARBA00022617"/>
    </source>
</evidence>
<keyword evidence="5" id="KW-0349">Heme</keyword>
<comment type="subcellular location">
    <subcellularLocation>
        <location evidence="2">Cell membrane</location>
        <topology evidence="2">Multi-pass membrane protein</topology>
    </subcellularLocation>
</comment>
<evidence type="ECO:0000256" key="12">
    <source>
        <dbReference type="ARBA" id="ARBA00037975"/>
    </source>
</evidence>
<dbReference type="GO" id="GO:0046872">
    <property type="term" value="F:metal ion binding"/>
    <property type="evidence" value="ECO:0007669"/>
    <property type="project" value="UniProtKB-KW"/>
</dbReference>
<keyword evidence="3" id="KW-0813">Transport</keyword>
<evidence type="ECO:0000256" key="8">
    <source>
        <dbReference type="ARBA" id="ARBA00022982"/>
    </source>
</evidence>
<reference evidence="15 16" key="1">
    <citation type="submission" date="2006-03" db="EMBL/GenBank/DDBJ databases">
        <authorList>
            <person name="Pinhassi J."/>
            <person name="Pedros-Alio C."/>
            <person name="Ferriera S."/>
            <person name="Johnson J."/>
            <person name="Kravitz S."/>
            <person name="Halpern A."/>
            <person name="Remington K."/>
            <person name="Beeson K."/>
            <person name="Tran B."/>
            <person name="Rogers Y.-H."/>
            <person name="Friedman R."/>
            <person name="Venter J.C."/>
        </authorList>
    </citation>
    <scope>NUCLEOTIDE SEQUENCE [LARGE SCALE GENOMIC DNA]</scope>
    <source>
        <strain evidence="15 16">RED65</strain>
    </source>
</reference>
<organism evidence="15 16">
    <name type="scientific">Bermanella marisrubri</name>
    <dbReference type="NCBI Taxonomy" id="207949"/>
    <lineage>
        <taxon>Bacteria</taxon>
        <taxon>Pseudomonadati</taxon>
        <taxon>Pseudomonadota</taxon>
        <taxon>Gammaproteobacteria</taxon>
        <taxon>Oceanospirillales</taxon>
        <taxon>Oceanospirillaceae</taxon>
        <taxon>Bermanella</taxon>
    </lineage>
</organism>
<keyword evidence="7" id="KW-0479">Metal-binding</keyword>
<name>Q1MYE4_9GAMM</name>
<dbReference type="GO" id="GO:0020037">
    <property type="term" value="F:heme binding"/>
    <property type="evidence" value="ECO:0007669"/>
    <property type="project" value="TreeGrafter"/>
</dbReference>
<dbReference type="InterPro" id="IPR052168">
    <property type="entry name" value="Cytochrome_b561_oxidase"/>
</dbReference>
<comment type="caution">
    <text evidence="15">The sequence shown here is derived from an EMBL/GenBank/DDBJ whole genome shotgun (WGS) entry which is preliminary data.</text>
</comment>
<keyword evidence="16" id="KW-1185">Reference proteome</keyword>
<sequence length="177" mass="19922">MSKQHYSTTLKAIHWGTLLLVIAAFLSIEFREFYEKGTETRELFKFVHFQIGGLLLLLTIARLVIRKVQGVPDMVSMPKWQTAVAHGVHIALYACLIAMPILGVLTLVFAGKDTTVLGMEMQGWVAANKDFAHDLEEIHESIGEAFMWIIFLHAAGALVHHFVQKDDTLVKMKFSGR</sequence>
<dbReference type="Proteomes" id="UP000004263">
    <property type="component" value="Unassembled WGS sequence"/>
</dbReference>
<dbReference type="EMBL" id="AAQH01000026">
    <property type="protein sequence ID" value="EAT11001.1"/>
    <property type="molecule type" value="Genomic_DNA"/>
</dbReference>
<keyword evidence="4" id="KW-1003">Cell membrane</keyword>
<dbReference type="STRING" id="207949.RED65_02228"/>
<keyword evidence="8" id="KW-0249">Electron transport</keyword>
<accession>Q1MYE4</accession>
<evidence type="ECO:0000256" key="1">
    <source>
        <dbReference type="ARBA" id="ARBA00001970"/>
    </source>
</evidence>
<evidence type="ECO:0000256" key="10">
    <source>
        <dbReference type="ARBA" id="ARBA00023004"/>
    </source>
</evidence>
<evidence type="ECO:0000256" key="6">
    <source>
        <dbReference type="ARBA" id="ARBA00022692"/>
    </source>
</evidence>
<dbReference type="AlphaFoldDB" id="Q1MYE4"/>
<dbReference type="PANTHER" id="PTHR30529:SF3">
    <property type="entry name" value="CYTOCHROME B561 HOMOLOG 1"/>
    <property type="match status" value="1"/>
</dbReference>
<dbReference type="SUPFAM" id="SSF81342">
    <property type="entry name" value="Transmembrane di-heme cytochromes"/>
    <property type="match status" value="1"/>
</dbReference>
<comment type="similarity">
    <text evidence="12">Belongs to the cytochrome b561 family.</text>
</comment>
<evidence type="ECO:0000256" key="11">
    <source>
        <dbReference type="ARBA" id="ARBA00023136"/>
    </source>
</evidence>
<evidence type="ECO:0000256" key="13">
    <source>
        <dbReference type="SAM" id="Phobius"/>
    </source>
</evidence>
<evidence type="ECO:0000256" key="2">
    <source>
        <dbReference type="ARBA" id="ARBA00004651"/>
    </source>
</evidence>
<evidence type="ECO:0000256" key="7">
    <source>
        <dbReference type="ARBA" id="ARBA00022723"/>
    </source>
</evidence>
<evidence type="ECO:0000259" key="14">
    <source>
        <dbReference type="Pfam" id="PF01292"/>
    </source>
</evidence>
<dbReference type="RefSeq" id="WP_007019302.1">
    <property type="nucleotide sequence ID" value="NZ_CH724123.1"/>
</dbReference>
<keyword evidence="6 13" id="KW-0812">Transmembrane</keyword>
<feature type="transmembrane region" description="Helical" evidence="13">
    <location>
        <begin position="12"/>
        <end position="34"/>
    </location>
</feature>
<dbReference type="GO" id="GO:0022904">
    <property type="term" value="P:respiratory electron transport chain"/>
    <property type="evidence" value="ECO:0007669"/>
    <property type="project" value="InterPro"/>
</dbReference>
<dbReference type="HOGENOM" id="CLU_095321_3_0_6"/>
<dbReference type="OrthoDB" id="9793784at2"/>
<feature type="transmembrane region" description="Helical" evidence="13">
    <location>
        <begin position="145"/>
        <end position="163"/>
    </location>
</feature>
<evidence type="ECO:0000313" key="15">
    <source>
        <dbReference type="EMBL" id="EAT11001.1"/>
    </source>
</evidence>
<dbReference type="PANTHER" id="PTHR30529">
    <property type="entry name" value="CYTOCHROME B561"/>
    <property type="match status" value="1"/>
</dbReference>
<evidence type="ECO:0000313" key="16">
    <source>
        <dbReference type="Proteomes" id="UP000004263"/>
    </source>
</evidence>
<dbReference type="Pfam" id="PF01292">
    <property type="entry name" value="Ni_hydr_CYTB"/>
    <property type="match status" value="1"/>
</dbReference>